<evidence type="ECO:0000313" key="1">
    <source>
        <dbReference type="EMBL" id="RDY10872.1"/>
    </source>
</evidence>
<dbReference type="Pfam" id="PF02992">
    <property type="entry name" value="Transposase_21"/>
    <property type="match status" value="1"/>
</dbReference>
<proteinExistence type="predicted"/>
<feature type="non-terminal residue" evidence="1">
    <location>
        <position position="1"/>
    </location>
</feature>
<accession>A0A371I763</accession>
<sequence>MKATLMWTIDDVLAFEMLSGLTTVGRLRCPICMERTKAFTLKHYHKVSYFDCHCQFLPLNCAYKRNKNSFKKRCVETSPPPPYVSSPDMWNRVAHLPFSYDLEEEEEILGYGENQIIFWRLSYWKTNLLRHNIDVMHTKRNVFMNVFVIVMDINGTIKDTHNA</sequence>
<dbReference type="InterPro" id="IPR004242">
    <property type="entry name" value="Transposase_21"/>
</dbReference>
<protein>
    <submittedName>
        <fullName evidence="1">Uncharacterized protein</fullName>
    </submittedName>
</protein>
<evidence type="ECO:0000313" key="2">
    <source>
        <dbReference type="Proteomes" id="UP000257109"/>
    </source>
</evidence>
<dbReference type="PANTHER" id="PTHR10775:SF193">
    <property type="entry name" value="DUF4216 DOMAIN-CONTAINING PROTEIN"/>
    <property type="match status" value="1"/>
</dbReference>
<gene>
    <name evidence="1" type="ORF">CR513_04545</name>
</gene>
<dbReference type="PANTHER" id="PTHR10775">
    <property type="entry name" value="OS08G0208400 PROTEIN"/>
    <property type="match status" value="1"/>
</dbReference>
<dbReference type="EMBL" id="QJKJ01000757">
    <property type="protein sequence ID" value="RDY10872.1"/>
    <property type="molecule type" value="Genomic_DNA"/>
</dbReference>
<dbReference type="AlphaFoldDB" id="A0A371I763"/>
<name>A0A371I763_MUCPR</name>
<organism evidence="1 2">
    <name type="scientific">Mucuna pruriens</name>
    <name type="common">Velvet bean</name>
    <name type="synonym">Dolichos pruriens</name>
    <dbReference type="NCBI Taxonomy" id="157652"/>
    <lineage>
        <taxon>Eukaryota</taxon>
        <taxon>Viridiplantae</taxon>
        <taxon>Streptophyta</taxon>
        <taxon>Embryophyta</taxon>
        <taxon>Tracheophyta</taxon>
        <taxon>Spermatophyta</taxon>
        <taxon>Magnoliopsida</taxon>
        <taxon>eudicotyledons</taxon>
        <taxon>Gunneridae</taxon>
        <taxon>Pentapetalae</taxon>
        <taxon>rosids</taxon>
        <taxon>fabids</taxon>
        <taxon>Fabales</taxon>
        <taxon>Fabaceae</taxon>
        <taxon>Papilionoideae</taxon>
        <taxon>50 kb inversion clade</taxon>
        <taxon>NPAAA clade</taxon>
        <taxon>indigoferoid/millettioid clade</taxon>
        <taxon>Phaseoleae</taxon>
        <taxon>Mucuna</taxon>
    </lineage>
</organism>
<keyword evidence="2" id="KW-1185">Reference proteome</keyword>
<dbReference type="OrthoDB" id="1917820at2759"/>
<reference evidence="1" key="1">
    <citation type="submission" date="2018-05" db="EMBL/GenBank/DDBJ databases">
        <title>Draft genome of Mucuna pruriens seed.</title>
        <authorList>
            <person name="Nnadi N.E."/>
            <person name="Vos R."/>
            <person name="Hasami M.H."/>
            <person name="Devisetty U.K."/>
            <person name="Aguiy J.C."/>
        </authorList>
    </citation>
    <scope>NUCLEOTIDE SEQUENCE [LARGE SCALE GENOMIC DNA]</scope>
    <source>
        <strain evidence="1">JCA_2017</strain>
    </source>
</reference>
<comment type="caution">
    <text evidence="1">The sequence shown here is derived from an EMBL/GenBank/DDBJ whole genome shotgun (WGS) entry which is preliminary data.</text>
</comment>
<dbReference type="Proteomes" id="UP000257109">
    <property type="component" value="Unassembled WGS sequence"/>
</dbReference>